<evidence type="ECO:0000313" key="2">
    <source>
        <dbReference type="EMBL" id="KKO05836.1"/>
    </source>
</evidence>
<dbReference type="Gene3D" id="1.10.10.60">
    <property type="entry name" value="Homeodomain-like"/>
    <property type="match status" value="1"/>
</dbReference>
<dbReference type="InterPro" id="IPR014875">
    <property type="entry name" value="Mor_transcription_activator"/>
</dbReference>
<organism evidence="2">
    <name type="scientific">marine sediment metagenome</name>
    <dbReference type="NCBI Taxonomy" id="412755"/>
    <lineage>
        <taxon>unclassified sequences</taxon>
        <taxon>metagenomes</taxon>
        <taxon>ecological metagenomes</taxon>
    </lineage>
</organism>
<name>A0A0F9VL63_9ZZZZ</name>
<reference evidence="2" key="1">
    <citation type="journal article" date="2015" name="Nature">
        <title>Complex archaea that bridge the gap between prokaryotes and eukaryotes.</title>
        <authorList>
            <person name="Spang A."/>
            <person name="Saw J.H."/>
            <person name="Jorgensen S.L."/>
            <person name="Zaremba-Niedzwiedzka K."/>
            <person name="Martijn J."/>
            <person name="Lind A.E."/>
            <person name="van Eijk R."/>
            <person name="Schleper C."/>
            <person name="Guy L."/>
            <person name="Ettema T.J."/>
        </authorList>
    </citation>
    <scope>NUCLEOTIDE SEQUENCE</scope>
</reference>
<dbReference type="InterPro" id="IPR009057">
    <property type="entry name" value="Homeodomain-like_sf"/>
</dbReference>
<comment type="caution">
    <text evidence="2">The sequence shown here is derived from an EMBL/GenBank/DDBJ whole genome shotgun (WGS) entry which is preliminary data.</text>
</comment>
<dbReference type="AlphaFoldDB" id="A0A0F9VL63"/>
<dbReference type="EMBL" id="LAZR01000018">
    <property type="protein sequence ID" value="KKO05836.1"/>
    <property type="molecule type" value="Genomic_DNA"/>
</dbReference>
<proteinExistence type="predicted"/>
<dbReference type="SUPFAM" id="SSF46689">
    <property type="entry name" value="Homeodomain-like"/>
    <property type="match status" value="1"/>
</dbReference>
<protein>
    <recommendedName>
        <fullName evidence="1">Mor transcription activator domain-containing protein</fullName>
    </recommendedName>
</protein>
<gene>
    <name evidence="2" type="ORF">LCGC14_0074770</name>
</gene>
<sequence>MNSHKHEDNLDLGFGIPADALDYLDPEILKKWPQGLSDMLTVVENAHVRAGDEPKVARSRAFAAVRAISSFAGGRSLYVPQGRQLDRALRDREIWERHTGDNIPQLVEDYDLTEAQIYSILGEQRKLARARMQSDLFGDNANG</sequence>
<feature type="domain" description="Mor transcription activator" evidence="1">
    <location>
        <begin position="30"/>
        <end position="136"/>
    </location>
</feature>
<evidence type="ECO:0000259" key="1">
    <source>
        <dbReference type="Pfam" id="PF08765"/>
    </source>
</evidence>
<dbReference type="PANTHER" id="PTHR37812:SF1">
    <property type="entry name" value="MU-LIKE PROPHAGE FLUMU PROTEIN C"/>
    <property type="match status" value="1"/>
</dbReference>
<dbReference type="InterPro" id="IPR052411">
    <property type="entry name" value="c-mor_Regulatory_Protein"/>
</dbReference>
<dbReference type="Pfam" id="PF08765">
    <property type="entry name" value="Mor"/>
    <property type="match status" value="1"/>
</dbReference>
<accession>A0A0F9VL63</accession>
<dbReference type="PANTHER" id="PTHR37812">
    <property type="entry name" value="MU-LIKE PROPHAGE FLUMU PROTEIN C"/>
    <property type="match status" value="1"/>
</dbReference>